<protein>
    <recommendedName>
        <fullName evidence="3">Nephrocystin 3-like N-terminal domain-containing protein</fullName>
    </recommendedName>
</protein>
<dbReference type="Proteomes" id="UP000244722">
    <property type="component" value="Unassembled WGS sequence"/>
</dbReference>
<comment type="caution">
    <text evidence="4">The sequence shown here is derived from an EMBL/GenBank/DDBJ whole genome shotgun (WGS) entry which is preliminary data.</text>
</comment>
<feature type="region of interest" description="Disordered" evidence="2">
    <location>
        <begin position="1"/>
        <end position="149"/>
    </location>
</feature>
<dbReference type="OrthoDB" id="1577640at2759"/>
<reference evidence="4 5" key="1">
    <citation type="submission" date="2017-04" db="EMBL/GenBank/DDBJ databases">
        <title>Draft genome sequence of Tuber borchii Vittad., a whitish edible truffle.</title>
        <authorList>
            <consortium name="DOE Joint Genome Institute"/>
            <person name="Murat C."/>
            <person name="Kuo A."/>
            <person name="Barry K.W."/>
            <person name="Clum A."/>
            <person name="Dockter R.B."/>
            <person name="Fauchery L."/>
            <person name="Iotti M."/>
            <person name="Kohler A."/>
            <person name="Labutti K."/>
            <person name="Lindquist E.A."/>
            <person name="Lipzen A."/>
            <person name="Ohm R.A."/>
            <person name="Wang M."/>
            <person name="Grigoriev I.V."/>
            <person name="Zambonelli A."/>
            <person name="Martin F.M."/>
        </authorList>
    </citation>
    <scope>NUCLEOTIDE SEQUENCE [LARGE SCALE GENOMIC DNA]</scope>
    <source>
        <strain evidence="4 5">Tbo3840</strain>
    </source>
</reference>
<dbReference type="InterPro" id="IPR056884">
    <property type="entry name" value="NPHP3-like_N"/>
</dbReference>
<dbReference type="AlphaFoldDB" id="A0A2T6ZUU7"/>
<evidence type="ECO:0000256" key="1">
    <source>
        <dbReference type="ARBA" id="ARBA00022737"/>
    </source>
</evidence>
<evidence type="ECO:0000259" key="3">
    <source>
        <dbReference type="Pfam" id="PF24883"/>
    </source>
</evidence>
<evidence type="ECO:0000313" key="5">
    <source>
        <dbReference type="Proteomes" id="UP000244722"/>
    </source>
</evidence>
<dbReference type="Pfam" id="PF24883">
    <property type="entry name" value="NPHP3_N"/>
    <property type="match status" value="1"/>
</dbReference>
<evidence type="ECO:0000313" key="4">
    <source>
        <dbReference type="EMBL" id="PUU79267.1"/>
    </source>
</evidence>
<feature type="domain" description="Nephrocystin 3-like N-terminal" evidence="3">
    <location>
        <begin position="265"/>
        <end position="316"/>
    </location>
</feature>
<accession>A0A2T6ZUU7</accession>
<feature type="region of interest" description="Disordered" evidence="2">
    <location>
        <begin position="341"/>
        <end position="369"/>
    </location>
</feature>
<keyword evidence="5" id="KW-1185">Reference proteome</keyword>
<feature type="compositionally biased region" description="Polar residues" evidence="2">
    <location>
        <begin position="127"/>
        <end position="146"/>
    </location>
</feature>
<feature type="compositionally biased region" description="Acidic residues" evidence="2">
    <location>
        <begin position="42"/>
        <end position="59"/>
    </location>
</feature>
<name>A0A2T6ZUU7_TUBBO</name>
<gene>
    <name evidence="4" type="ORF">B9Z19DRAFT_1125440</name>
</gene>
<dbReference type="EMBL" id="NESQ01000096">
    <property type="protein sequence ID" value="PUU79267.1"/>
    <property type="molecule type" value="Genomic_DNA"/>
</dbReference>
<organism evidence="4 5">
    <name type="scientific">Tuber borchii</name>
    <name type="common">White truffle</name>
    <dbReference type="NCBI Taxonomy" id="42251"/>
    <lineage>
        <taxon>Eukaryota</taxon>
        <taxon>Fungi</taxon>
        <taxon>Dikarya</taxon>
        <taxon>Ascomycota</taxon>
        <taxon>Pezizomycotina</taxon>
        <taxon>Pezizomycetes</taxon>
        <taxon>Pezizales</taxon>
        <taxon>Tuberaceae</taxon>
        <taxon>Tuber</taxon>
    </lineage>
</organism>
<sequence>MELLREEGAYESDGESAAECEDQDTAIFENTAGQVVIPAIENTEDDSGEENESYTDSTEEGLSASALAGREPELIPQATTTESTDRTHIGVGGKRSIKKSDSEPRQNRIGILISDSSSPQVKVKGRSSYQVNENGSPGSNPYTSSPEIRRAPRTHKVEMISQYQMFVIDADGIVTSNYPDLRIPYRCIFDNEHPHATDIVFSPQELSHWGKWMVTLEPILYNLENSENSKCLNILPATTSTHLTLSILLTIRHQDIQCRRVKEVGDWLLETEEYQNWFSGTLGSKSDGLALFCHRGPGVIKTSISSLVIDTLCKQAVEENAAIACLRLILHATIPQSTGRTHIGVGGESSIKQSNSEPQQNRIGLLTSD</sequence>
<evidence type="ECO:0000256" key="2">
    <source>
        <dbReference type="SAM" id="MobiDB-lite"/>
    </source>
</evidence>
<feature type="compositionally biased region" description="Acidic residues" evidence="2">
    <location>
        <begin position="9"/>
        <end position="24"/>
    </location>
</feature>
<keyword evidence="1" id="KW-0677">Repeat</keyword>
<proteinExistence type="predicted"/>
<feature type="compositionally biased region" description="Polar residues" evidence="2">
    <location>
        <begin position="350"/>
        <end position="369"/>
    </location>
</feature>